<gene>
    <name evidence="1" type="ORF">COEREDRAFT_89375</name>
</gene>
<evidence type="ECO:0000313" key="1">
    <source>
        <dbReference type="EMBL" id="PIA13740.1"/>
    </source>
</evidence>
<sequence>MGFVVNTIFGQIGNSDVQGIAEDRNVATPRIIEDGEYQILRIYILVSQGGVYEPLDCIDKDTGFSLEELMVFISQKFPQGIISANIAESVTINNNNEDINLLDYIENQESLIEFFAKNLQYTNYNEINENTEIGKYMFKFTKIGLSFMVLEITIR</sequence>
<name>A0A2G5B404_COERN</name>
<evidence type="ECO:0000313" key="2">
    <source>
        <dbReference type="Proteomes" id="UP000242474"/>
    </source>
</evidence>
<dbReference type="AlphaFoldDB" id="A0A2G5B404"/>
<dbReference type="Proteomes" id="UP000242474">
    <property type="component" value="Unassembled WGS sequence"/>
</dbReference>
<dbReference type="EMBL" id="KZ303528">
    <property type="protein sequence ID" value="PIA13740.1"/>
    <property type="molecule type" value="Genomic_DNA"/>
</dbReference>
<keyword evidence="2" id="KW-1185">Reference proteome</keyword>
<accession>A0A2G5B404</accession>
<proteinExistence type="predicted"/>
<organism evidence="1 2">
    <name type="scientific">Coemansia reversa (strain ATCC 12441 / NRRL 1564)</name>
    <dbReference type="NCBI Taxonomy" id="763665"/>
    <lineage>
        <taxon>Eukaryota</taxon>
        <taxon>Fungi</taxon>
        <taxon>Fungi incertae sedis</taxon>
        <taxon>Zoopagomycota</taxon>
        <taxon>Kickxellomycotina</taxon>
        <taxon>Kickxellomycetes</taxon>
        <taxon>Kickxellales</taxon>
        <taxon>Kickxellaceae</taxon>
        <taxon>Coemansia</taxon>
    </lineage>
</organism>
<protein>
    <submittedName>
        <fullName evidence="1">Uncharacterized protein</fullName>
    </submittedName>
</protein>
<reference evidence="1 2" key="1">
    <citation type="journal article" date="2015" name="Genome Biol. Evol.">
        <title>Phylogenomic analyses indicate that early fungi evolved digesting cell walls of algal ancestors of land plants.</title>
        <authorList>
            <person name="Chang Y."/>
            <person name="Wang S."/>
            <person name="Sekimoto S."/>
            <person name="Aerts A.L."/>
            <person name="Choi C."/>
            <person name="Clum A."/>
            <person name="LaButti K.M."/>
            <person name="Lindquist E.A."/>
            <person name="Yee Ngan C."/>
            <person name="Ohm R.A."/>
            <person name="Salamov A.A."/>
            <person name="Grigoriev I.V."/>
            <person name="Spatafora J.W."/>
            <person name="Berbee M.L."/>
        </authorList>
    </citation>
    <scope>NUCLEOTIDE SEQUENCE [LARGE SCALE GENOMIC DNA]</scope>
    <source>
        <strain evidence="1 2">NRRL 1564</strain>
    </source>
</reference>